<proteinExistence type="predicted"/>
<comment type="caution">
    <text evidence="2">The sequence shown here is derived from an EMBL/GenBank/DDBJ whole genome shotgun (WGS) entry which is preliminary data.</text>
</comment>
<dbReference type="GeneID" id="82202849"/>
<evidence type="ECO:0000313" key="3">
    <source>
        <dbReference type="Proteomes" id="UP000186341"/>
    </source>
</evidence>
<keyword evidence="1" id="KW-0812">Transmembrane</keyword>
<gene>
    <name evidence="2" type="ORF">BO222_06495</name>
</gene>
<keyword evidence="1" id="KW-0472">Membrane</keyword>
<keyword evidence="3" id="KW-1185">Reference proteome</keyword>
<evidence type="ECO:0000256" key="1">
    <source>
        <dbReference type="SAM" id="Phobius"/>
    </source>
</evidence>
<dbReference type="Proteomes" id="UP000186341">
    <property type="component" value="Unassembled WGS sequence"/>
</dbReference>
<dbReference type="RefSeq" id="WP_075819468.1">
    <property type="nucleotide sequence ID" value="NZ_CAJUTZ010000026.1"/>
</dbReference>
<keyword evidence="1" id="KW-1133">Transmembrane helix</keyword>
<dbReference type="AlphaFoldDB" id="A0A1U7NFZ3"/>
<feature type="transmembrane region" description="Helical" evidence="1">
    <location>
        <begin position="55"/>
        <end position="78"/>
    </location>
</feature>
<evidence type="ECO:0000313" key="2">
    <source>
        <dbReference type="EMBL" id="OLU39585.1"/>
    </source>
</evidence>
<accession>A0A1U7NFZ3</accession>
<dbReference type="EMBL" id="MPJW01000132">
    <property type="protein sequence ID" value="OLU39585.1"/>
    <property type="molecule type" value="Genomic_DNA"/>
</dbReference>
<protein>
    <submittedName>
        <fullName evidence="2">Uncharacterized protein</fullName>
    </submittedName>
</protein>
<reference evidence="2 3" key="1">
    <citation type="submission" date="2016-11" db="EMBL/GenBank/DDBJ databases">
        <title>Description of two novel members of the family Erysipelotrichaceae: Ileibacterium lipovorans gen. nov., sp. nov. and Dubosiella newyorkensis, gen. nov., sp. nov.</title>
        <authorList>
            <person name="Cox L.M."/>
            <person name="Sohn J."/>
            <person name="Tyrrell K.L."/>
            <person name="Citron D.M."/>
            <person name="Lawson P.A."/>
            <person name="Patel N.B."/>
            <person name="Iizumi T."/>
            <person name="Perez-Perez G.I."/>
            <person name="Goldstein E.J."/>
            <person name="Blaser M.J."/>
        </authorList>
    </citation>
    <scope>NUCLEOTIDE SEQUENCE [LARGE SCALE GENOMIC DNA]</scope>
    <source>
        <strain evidence="2 3">NYU-BL-A3</strain>
    </source>
</reference>
<sequence>MQAIQQRQPVSFNVYLKEARARKKYLAGQMLRLILVRIIKWLIDFENRMMEGTVTKLEICTIIGAGALLCISLIKLGLLP</sequence>
<name>A0A1U7NFZ3_9FIRM</name>
<organism evidence="2 3">
    <name type="scientific">Ileibacterium valens</name>
    <dbReference type="NCBI Taxonomy" id="1862668"/>
    <lineage>
        <taxon>Bacteria</taxon>
        <taxon>Bacillati</taxon>
        <taxon>Bacillota</taxon>
        <taxon>Erysipelotrichia</taxon>
        <taxon>Erysipelotrichales</taxon>
        <taxon>Erysipelotrichaceae</taxon>
        <taxon>Ileibacterium</taxon>
    </lineage>
</organism>